<evidence type="ECO:0000313" key="1">
    <source>
        <dbReference type="EMBL" id="KAG6652207.1"/>
    </source>
</evidence>
<name>A0A8T1QCR2_CARIL</name>
<dbReference type="EMBL" id="CM031814">
    <property type="protein sequence ID" value="KAG6652207.1"/>
    <property type="molecule type" value="Genomic_DNA"/>
</dbReference>
<keyword evidence="2" id="KW-1185">Reference proteome</keyword>
<dbReference type="AlphaFoldDB" id="A0A8T1QCR2"/>
<comment type="caution">
    <text evidence="1">The sequence shown here is derived from an EMBL/GenBank/DDBJ whole genome shotgun (WGS) entry which is preliminary data.</text>
</comment>
<organism evidence="1 2">
    <name type="scientific">Carya illinoinensis</name>
    <name type="common">Pecan</name>
    <dbReference type="NCBI Taxonomy" id="32201"/>
    <lineage>
        <taxon>Eukaryota</taxon>
        <taxon>Viridiplantae</taxon>
        <taxon>Streptophyta</taxon>
        <taxon>Embryophyta</taxon>
        <taxon>Tracheophyta</taxon>
        <taxon>Spermatophyta</taxon>
        <taxon>Magnoliopsida</taxon>
        <taxon>eudicotyledons</taxon>
        <taxon>Gunneridae</taxon>
        <taxon>Pentapetalae</taxon>
        <taxon>rosids</taxon>
        <taxon>fabids</taxon>
        <taxon>Fagales</taxon>
        <taxon>Juglandaceae</taxon>
        <taxon>Carya</taxon>
    </lineage>
</organism>
<evidence type="ECO:0000313" key="2">
    <source>
        <dbReference type="Proteomes" id="UP000811609"/>
    </source>
</evidence>
<sequence length="41" mass="5132">MVPDRSRKTELQRNKVHALHMKLHNENYLYWTRLYSSHCQF</sequence>
<dbReference type="Proteomes" id="UP000811609">
    <property type="component" value="Chromosome 6"/>
</dbReference>
<accession>A0A8T1QCR2</accession>
<reference evidence="1" key="1">
    <citation type="submission" date="2020-12" db="EMBL/GenBank/DDBJ databases">
        <title>WGS assembly of Carya illinoinensis cv. Pawnee.</title>
        <authorList>
            <person name="Platts A."/>
            <person name="Shu S."/>
            <person name="Wright S."/>
            <person name="Barry K."/>
            <person name="Edger P."/>
            <person name="Pires J.C."/>
            <person name="Schmutz J."/>
        </authorList>
    </citation>
    <scope>NUCLEOTIDE SEQUENCE</scope>
    <source>
        <tissue evidence="1">Leaf</tissue>
    </source>
</reference>
<proteinExistence type="predicted"/>
<protein>
    <submittedName>
        <fullName evidence="1">Uncharacterized protein</fullName>
    </submittedName>
</protein>
<gene>
    <name evidence="1" type="ORF">CIPAW_06G168200</name>
</gene>